<keyword evidence="3" id="KW-1185">Reference proteome</keyword>
<dbReference type="RefSeq" id="WP_184813571.1">
    <property type="nucleotide sequence ID" value="NZ_JACHJQ010000006.1"/>
</dbReference>
<reference evidence="2 3" key="1">
    <citation type="submission" date="2020-08" db="EMBL/GenBank/DDBJ databases">
        <title>Genomic Encyclopedia of Type Strains, Phase III (KMG-III): the genomes of soil and plant-associated and newly described type strains.</title>
        <authorList>
            <person name="Whitman W."/>
        </authorList>
    </citation>
    <scope>NUCLEOTIDE SEQUENCE [LARGE SCALE GENOMIC DNA]</scope>
    <source>
        <strain evidence="2 3">CECT 8960</strain>
    </source>
</reference>
<feature type="transmembrane region" description="Helical" evidence="1">
    <location>
        <begin position="84"/>
        <end position="107"/>
    </location>
</feature>
<feature type="transmembrane region" description="Helical" evidence="1">
    <location>
        <begin position="119"/>
        <end position="148"/>
    </location>
</feature>
<keyword evidence="1" id="KW-0812">Transmembrane</keyword>
<feature type="transmembrane region" description="Helical" evidence="1">
    <location>
        <begin position="29"/>
        <end position="51"/>
    </location>
</feature>
<evidence type="ECO:0000256" key="1">
    <source>
        <dbReference type="SAM" id="Phobius"/>
    </source>
</evidence>
<sequence>MTAYPGHFPAMSGIAMPIAPAPAIPKTRLVAAGAVGLAALLVPVASFLPLYTVSGTPVDDESFVVSLTSWGIDDPEADDVSVPITGPLLVVATVLLLAAAVLCAVTATRSATPGLRRVAGMVTVTGATFLTSGVWAIVAQVVGLAAAIEEPRVDDEAKGFAEGPGAGLWLLVAGVVVALVAMVLTLRATWRDPQSADRSPATSSPTMWRAS</sequence>
<protein>
    <submittedName>
        <fullName evidence="2">Uncharacterized protein</fullName>
    </submittedName>
</protein>
<evidence type="ECO:0000313" key="2">
    <source>
        <dbReference type="EMBL" id="MBB4909464.1"/>
    </source>
</evidence>
<proteinExistence type="predicted"/>
<keyword evidence="1" id="KW-1133">Transmembrane helix</keyword>
<dbReference type="Proteomes" id="UP000520767">
    <property type="component" value="Unassembled WGS sequence"/>
</dbReference>
<organism evidence="2 3">
    <name type="scientific">Actinophytocola algeriensis</name>
    <dbReference type="NCBI Taxonomy" id="1768010"/>
    <lineage>
        <taxon>Bacteria</taxon>
        <taxon>Bacillati</taxon>
        <taxon>Actinomycetota</taxon>
        <taxon>Actinomycetes</taxon>
        <taxon>Pseudonocardiales</taxon>
        <taxon>Pseudonocardiaceae</taxon>
    </lineage>
</organism>
<dbReference type="AlphaFoldDB" id="A0A7W7VGS7"/>
<comment type="caution">
    <text evidence="2">The sequence shown here is derived from an EMBL/GenBank/DDBJ whole genome shotgun (WGS) entry which is preliminary data.</text>
</comment>
<accession>A0A7W7VGS7</accession>
<evidence type="ECO:0000313" key="3">
    <source>
        <dbReference type="Proteomes" id="UP000520767"/>
    </source>
</evidence>
<name>A0A7W7VGS7_9PSEU</name>
<keyword evidence="1" id="KW-0472">Membrane</keyword>
<dbReference type="EMBL" id="JACHJQ010000006">
    <property type="protein sequence ID" value="MBB4909464.1"/>
    <property type="molecule type" value="Genomic_DNA"/>
</dbReference>
<gene>
    <name evidence="2" type="ORF">FHR82_005722</name>
</gene>
<feature type="transmembrane region" description="Helical" evidence="1">
    <location>
        <begin position="168"/>
        <end position="190"/>
    </location>
</feature>